<dbReference type="InterPro" id="IPR053168">
    <property type="entry name" value="Glutamic_endopeptidase"/>
</dbReference>
<dbReference type="OrthoDB" id="1858978at2759"/>
<reference evidence="4" key="2">
    <citation type="submission" date="2025-08" db="UniProtKB">
        <authorList>
            <consortium name="RefSeq"/>
        </authorList>
    </citation>
    <scope>IDENTIFICATION</scope>
    <source>
        <tissue evidence="4">Leaf</tissue>
    </source>
</reference>
<dbReference type="Pfam" id="PF14365">
    <property type="entry name" value="Neprosin_AP"/>
    <property type="match status" value="1"/>
</dbReference>
<dbReference type="AlphaFoldDB" id="A0A9W3DDI0"/>
<gene>
    <name evidence="4" type="primary">LOC130509759</name>
</gene>
<name>A0A9W3DDI0_RAPSA</name>
<evidence type="ECO:0000313" key="3">
    <source>
        <dbReference type="Proteomes" id="UP000504610"/>
    </source>
</evidence>
<keyword evidence="3" id="KW-1185">Reference proteome</keyword>
<keyword evidence="1" id="KW-0732">Signal</keyword>
<dbReference type="Proteomes" id="UP000504610">
    <property type="component" value="Chromosome 3"/>
</dbReference>
<organism evidence="3 4">
    <name type="scientific">Raphanus sativus</name>
    <name type="common">Radish</name>
    <name type="synonym">Raphanus raphanistrum var. sativus</name>
    <dbReference type="NCBI Taxonomy" id="3726"/>
    <lineage>
        <taxon>Eukaryota</taxon>
        <taxon>Viridiplantae</taxon>
        <taxon>Streptophyta</taxon>
        <taxon>Embryophyta</taxon>
        <taxon>Tracheophyta</taxon>
        <taxon>Spermatophyta</taxon>
        <taxon>Magnoliopsida</taxon>
        <taxon>eudicotyledons</taxon>
        <taxon>Gunneridae</taxon>
        <taxon>Pentapetalae</taxon>
        <taxon>rosids</taxon>
        <taxon>malvids</taxon>
        <taxon>Brassicales</taxon>
        <taxon>Brassicaceae</taxon>
        <taxon>Brassiceae</taxon>
        <taxon>Raphanus</taxon>
    </lineage>
</organism>
<reference evidence="3" key="1">
    <citation type="journal article" date="2019" name="Database">
        <title>The radish genome database (RadishGD): an integrated information resource for radish genomics.</title>
        <authorList>
            <person name="Yu H.J."/>
            <person name="Baek S."/>
            <person name="Lee Y.J."/>
            <person name="Cho A."/>
            <person name="Mun J.H."/>
        </authorList>
    </citation>
    <scope>NUCLEOTIDE SEQUENCE [LARGE SCALE GENOMIC DNA]</scope>
    <source>
        <strain evidence="3">cv. WK10039</strain>
    </source>
</reference>
<dbReference type="KEGG" id="rsz:130509759"/>
<dbReference type="InterPro" id="IPR004314">
    <property type="entry name" value="Neprosin"/>
</dbReference>
<sequence>MNSVVKLLAFIFIFTISAVRSRETEENVKFFKLNEKVIYDCVDIHKQPSLRHPLLHSHKIQMEPSFSIPKPKYKGQKGNEIKRTIDIDCPSGMVPIQRNTKEYVENGKYWAEKHSTPLTVDSHGTHFAGVRTQDKGPYHGLAAWMSVHDLNVSNDQISYTAIYVESGVNNKINSIQTGWMVNPSLFGDNRTWSYGFWKGANGAGCYNTICPGFVQVSKTDLLSAPFPYPGKGQGERAVYTSILQDKKTGNWWTTDVKYNGPDTYIGYWPKEIFDLISNSVDIIGVTGAVRASSSGISPPMGNGLLPTEDETASAHVKNLEILDSEFKVQESNKYKLENVLDNNKCYGLKDGKKRIFFKEILFTYGGPGGDSCGI</sequence>
<dbReference type="PANTHER" id="PTHR31589:SF67">
    <property type="entry name" value="NEPROSIN DOMAIN-CONTAINING PROTEIN-RELATED"/>
    <property type="match status" value="1"/>
</dbReference>
<protein>
    <submittedName>
        <fullName evidence="4">Uncharacterized protein LOC130509759</fullName>
    </submittedName>
</protein>
<evidence type="ECO:0000256" key="1">
    <source>
        <dbReference type="SAM" id="SignalP"/>
    </source>
</evidence>
<feature type="domain" description="Neprosin PEP catalytic" evidence="2">
    <location>
        <begin position="119"/>
        <end position="373"/>
    </location>
</feature>
<dbReference type="RefSeq" id="XP_056861924.1">
    <property type="nucleotide sequence ID" value="XM_057005944.1"/>
</dbReference>
<dbReference type="InterPro" id="IPR025521">
    <property type="entry name" value="Neprosin_propep"/>
</dbReference>
<dbReference type="PROSITE" id="PS52045">
    <property type="entry name" value="NEPROSIN_PEP_CD"/>
    <property type="match status" value="1"/>
</dbReference>
<dbReference type="Pfam" id="PF03080">
    <property type="entry name" value="Neprosin"/>
    <property type="match status" value="1"/>
</dbReference>
<feature type="signal peptide" evidence="1">
    <location>
        <begin position="1"/>
        <end position="21"/>
    </location>
</feature>
<dbReference type="Gene3D" id="3.90.1320.10">
    <property type="entry name" value="Outer-capsid protein sigma 3, large lobe"/>
    <property type="match status" value="1"/>
</dbReference>
<dbReference type="PANTHER" id="PTHR31589">
    <property type="entry name" value="PROTEIN, PUTATIVE (DUF239)-RELATED-RELATED"/>
    <property type="match status" value="1"/>
</dbReference>
<evidence type="ECO:0000313" key="4">
    <source>
        <dbReference type="RefSeq" id="XP_056861924.1"/>
    </source>
</evidence>
<evidence type="ECO:0000259" key="2">
    <source>
        <dbReference type="PROSITE" id="PS52045"/>
    </source>
</evidence>
<proteinExistence type="predicted"/>
<accession>A0A9W3DDI0</accession>
<feature type="chain" id="PRO_5040762810" evidence="1">
    <location>
        <begin position="22"/>
        <end position="374"/>
    </location>
</feature>
<dbReference type="GeneID" id="130509759"/>